<reference evidence="1 2" key="1">
    <citation type="submission" date="2019-05" db="EMBL/GenBank/DDBJ databases">
        <title>Hymenobacter edaphi sp. nov., isolated from abandoned arsenic-contaminated farmland soil.</title>
        <authorList>
            <person name="Nie L."/>
        </authorList>
    </citation>
    <scope>NUCLEOTIDE SEQUENCE [LARGE SCALE GENOMIC DNA]</scope>
    <source>
        <strain evidence="1 2">1-3-3-8</strain>
    </source>
</reference>
<sequence>MISRVLLLLVLLGPLGRWCGAQVFEPGYLVLSRGDTLRGEVENAFWTDPPKTVRFRPAATAAVASYRAAQLRAVQLTSGRLLRRELLPIDYSAVKHASQLGYGLIIRQQPDSVLADVLVEGPATLLSVVWGQVQHFFVRREQRPWLEMTERRYLDNNVPNVRIRDGNNYQGQLGLYFGDCTPALTAARQAKFVAPDIIGVVQAYNERCSATRQPGRRIEVEAPKASRVKLQVGPLLGMRYTSMLVRATDPAGVEPRTLDGQQLDGRLHPQPGLYFDLLDGGRRLAVHTALYAYQVGRKVDIAAPDGSAQWRGTLDWRATATVWQVGLRGLLPVGTHYTLLAGAGAEISQYWARGATLRYGSGATTSRPAAGGVSVRTEQPFQLGFASTKMPYVEVGIRRERLTVLLTGRIYGKEYYHDPLVVATLHNQSQGGRVYSLGYDYTARTISAALVVSYQLNRDTDQRK</sequence>
<dbReference type="RefSeq" id="WP_138079585.1">
    <property type="nucleotide sequence ID" value="NZ_VAJM01000009.1"/>
</dbReference>
<gene>
    <name evidence="1" type="ORF">FDY95_16815</name>
</gene>
<organism evidence="1 2">
    <name type="scientific">Hymenobacter jeollabukensis</name>
    <dbReference type="NCBI Taxonomy" id="2025313"/>
    <lineage>
        <taxon>Bacteria</taxon>
        <taxon>Pseudomonadati</taxon>
        <taxon>Bacteroidota</taxon>
        <taxon>Cytophagia</taxon>
        <taxon>Cytophagales</taxon>
        <taxon>Hymenobacteraceae</taxon>
        <taxon>Hymenobacter</taxon>
    </lineage>
</organism>
<evidence type="ECO:0000313" key="1">
    <source>
        <dbReference type="EMBL" id="TLM90384.1"/>
    </source>
</evidence>
<name>A0A5R8WM36_9BACT</name>
<dbReference type="AlphaFoldDB" id="A0A5R8WM36"/>
<proteinExistence type="predicted"/>
<dbReference type="OrthoDB" id="921445at2"/>
<comment type="caution">
    <text evidence="1">The sequence shown here is derived from an EMBL/GenBank/DDBJ whole genome shotgun (WGS) entry which is preliminary data.</text>
</comment>
<evidence type="ECO:0000313" key="2">
    <source>
        <dbReference type="Proteomes" id="UP000305517"/>
    </source>
</evidence>
<protein>
    <submittedName>
        <fullName evidence="1">Uncharacterized protein</fullName>
    </submittedName>
</protein>
<accession>A0A5R8WM36</accession>
<dbReference type="EMBL" id="VAJM01000009">
    <property type="protein sequence ID" value="TLM90384.1"/>
    <property type="molecule type" value="Genomic_DNA"/>
</dbReference>
<keyword evidence="2" id="KW-1185">Reference proteome</keyword>
<dbReference type="Proteomes" id="UP000305517">
    <property type="component" value="Unassembled WGS sequence"/>
</dbReference>